<dbReference type="InterPro" id="IPR048350">
    <property type="entry name" value="S-Me-THD-like_C"/>
</dbReference>
<dbReference type="Gene3D" id="3.40.1610.10">
    <property type="entry name" value="CV3147-like domain"/>
    <property type="match status" value="1"/>
</dbReference>
<feature type="domain" description="S-Me-THD N-terminal" evidence="1">
    <location>
        <begin position="10"/>
        <end position="180"/>
    </location>
</feature>
<dbReference type="InterPro" id="IPR027479">
    <property type="entry name" value="S-Me-THD_N_sf"/>
</dbReference>
<evidence type="ECO:0000259" key="2">
    <source>
        <dbReference type="Pfam" id="PF20906"/>
    </source>
</evidence>
<protein>
    <recommendedName>
        <fullName evidence="5">DUF917 domain-containing protein</fullName>
    </recommendedName>
</protein>
<sequence>MPTVTLKTRQDIEDFVRGCAFYGTGGGGLPKNGIESLVSEMEKGTEIGWIDVNEVPDDAVTACPFLMGSIAPHTPEVLKEMEGFGLTNPVNKEKERLGKALVELAEYTGKKIEYLVPIELGGANTPGGVAAGLANGIKPIDGDYTGRAIPEIPQTTPYLFGKKLWPISSVDEWGNVCIIKEAINYAMSERIGKLISAGAYGLSGDAGFLMTGKDTKEVIIPGTLTECYNVGKLIREAREAGKDPVAELVSSLGGWVLIKGTVSKKEWEDKLGYYWGTHEVTGEGDYANNTIKIWFKNENHISWKNGEVFITSPDIITVVDAVTGEPYANPVLQEGDNVAVIGLKARPVFRNEKGIGILGPKAFGYDYEYVPIEEQLK</sequence>
<dbReference type="SUPFAM" id="SSF160991">
    <property type="entry name" value="CV3147-like"/>
    <property type="match status" value="1"/>
</dbReference>
<dbReference type="InterPro" id="IPR010318">
    <property type="entry name" value="S-Me-THD_N"/>
</dbReference>
<dbReference type="Pfam" id="PF06032">
    <property type="entry name" value="S-Me-THD_N"/>
    <property type="match status" value="1"/>
</dbReference>
<name>A0A0B7MLP5_9FIRM</name>
<dbReference type="Pfam" id="PF20906">
    <property type="entry name" value="S-Me-THD_C"/>
    <property type="match status" value="1"/>
</dbReference>
<accession>A0A0B7MLP5</accession>
<dbReference type="InterPro" id="IPR024071">
    <property type="entry name" value="S-Me-THD_C_sf"/>
</dbReference>
<dbReference type="RefSeq" id="WP_044664941.1">
    <property type="nucleotide sequence ID" value="NZ_CDRZ01000212.1"/>
</dbReference>
<dbReference type="EMBL" id="CDRZ01000212">
    <property type="protein sequence ID" value="CEO88876.1"/>
    <property type="molecule type" value="Genomic_DNA"/>
</dbReference>
<dbReference type="Proteomes" id="UP000046155">
    <property type="component" value="Unassembled WGS sequence"/>
</dbReference>
<evidence type="ECO:0008006" key="5">
    <source>
        <dbReference type="Google" id="ProtNLM"/>
    </source>
</evidence>
<proteinExistence type="predicted"/>
<gene>
    <name evidence="3" type="ORF">SSCH_290021</name>
</gene>
<reference evidence="4" key="1">
    <citation type="submission" date="2015-01" db="EMBL/GenBank/DDBJ databases">
        <authorList>
            <person name="Manzoor Shahid"/>
            <person name="Zubair Saima"/>
        </authorList>
    </citation>
    <scope>NUCLEOTIDE SEQUENCE [LARGE SCALE GENOMIC DNA]</scope>
    <source>
        <strain evidence="4">Sp3</strain>
    </source>
</reference>
<evidence type="ECO:0000313" key="4">
    <source>
        <dbReference type="Proteomes" id="UP000046155"/>
    </source>
</evidence>
<dbReference type="Gene3D" id="2.40.390.10">
    <property type="entry name" value="CV3147-like"/>
    <property type="match status" value="1"/>
</dbReference>
<organism evidence="3 4">
    <name type="scientific">Syntrophaceticus schinkii</name>
    <dbReference type="NCBI Taxonomy" id="499207"/>
    <lineage>
        <taxon>Bacteria</taxon>
        <taxon>Bacillati</taxon>
        <taxon>Bacillota</taxon>
        <taxon>Clostridia</taxon>
        <taxon>Thermoanaerobacterales</taxon>
        <taxon>Thermoanaerobacterales Family III. Incertae Sedis</taxon>
        <taxon>Syntrophaceticus</taxon>
    </lineage>
</organism>
<dbReference type="AlphaFoldDB" id="A0A0B7MLP5"/>
<keyword evidence="4" id="KW-1185">Reference proteome</keyword>
<feature type="domain" description="S-Me-THD-like C-terminal" evidence="2">
    <location>
        <begin position="186"/>
        <end position="372"/>
    </location>
</feature>
<evidence type="ECO:0000313" key="3">
    <source>
        <dbReference type="EMBL" id="CEO88876.1"/>
    </source>
</evidence>
<evidence type="ECO:0000259" key="1">
    <source>
        <dbReference type="Pfam" id="PF06032"/>
    </source>
</evidence>
<dbReference type="OrthoDB" id="7441206at2"/>